<accession>A0A7R9TJ28</accession>
<dbReference type="AntiFam" id="ANF00280">
    <property type="entry name" value="Spurious ORF (shadow ORF of PyrG)"/>
</dbReference>
<protein>
    <submittedName>
        <fullName evidence="1">Uncharacterized protein</fullName>
    </submittedName>
</protein>
<proteinExistence type="predicted"/>
<dbReference type="EMBL" id="HBDY01007304">
    <property type="protein sequence ID" value="CAD8236812.1"/>
    <property type="molecule type" value="Transcribed_RNA"/>
</dbReference>
<name>A0A7R9TJ28_MICPS</name>
<organism evidence="1">
    <name type="scientific">Micromonas pusilla</name>
    <name type="common">Picoplanktonic green alga</name>
    <name type="synonym">Chromulina pusilla</name>
    <dbReference type="NCBI Taxonomy" id="38833"/>
    <lineage>
        <taxon>Eukaryota</taxon>
        <taxon>Viridiplantae</taxon>
        <taxon>Chlorophyta</taxon>
        <taxon>Mamiellophyceae</taxon>
        <taxon>Mamiellales</taxon>
        <taxon>Mamiellaceae</taxon>
        <taxon>Micromonas</taxon>
    </lineage>
</organism>
<sequence length="201" mass="23115">MNKTKVIRSNAELELTKCFDERHGLNIPDSATKFNDTNVRLAKHAINWNLRHSLDPLLYLVSDVRYHLYCLSEVFTFALFCDHSLIYLSGSNIVIACKGRINEAFVISKVEIGLTAVVQYKHFTMLKRRHSASIDVDVRINFHTSDAPATCLEEHSNTTRSNTLAETADNTSSHYNVFHRRDFFSQFKINQIKYSSLMSCY</sequence>
<gene>
    <name evidence="1" type="ORF">MPUS1402_LOCUS5368</name>
</gene>
<dbReference type="AlphaFoldDB" id="A0A7R9TJ28"/>
<reference evidence="1" key="1">
    <citation type="submission" date="2021-01" db="EMBL/GenBank/DDBJ databases">
        <authorList>
            <person name="Corre E."/>
            <person name="Pelletier E."/>
            <person name="Niang G."/>
            <person name="Scheremetjew M."/>
            <person name="Finn R."/>
            <person name="Kale V."/>
            <person name="Holt S."/>
            <person name="Cochrane G."/>
            <person name="Meng A."/>
            <person name="Brown T."/>
            <person name="Cohen L."/>
        </authorList>
    </citation>
    <scope>NUCLEOTIDE SEQUENCE</scope>
    <source>
        <strain evidence="1">RCC1614</strain>
    </source>
</reference>
<evidence type="ECO:0000313" key="1">
    <source>
        <dbReference type="EMBL" id="CAD8236812.1"/>
    </source>
</evidence>